<keyword evidence="1" id="KW-0472">Membrane</keyword>
<dbReference type="RefSeq" id="WP_124155266.1">
    <property type="nucleotide sequence ID" value="NZ_CAWOLW010000078.1"/>
</dbReference>
<keyword evidence="1" id="KW-0812">Transmembrane</keyword>
<dbReference type="AlphaFoldDB" id="A0A3N6R9R6"/>
<evidence type="ECO:0000313" key="3">
    <source>
        <dbReference type="EMBL" id="RQH31169.1"/>
    </source>
</evidence>
<dbReference type="InterPro" id="IPR025646">
    <property type="entry name" value="DUF4350"/>
</dbReference>
<evidence type="ECO:0000259" key="2">
    <source>
        <dbReference type="Pfam" id="PF14258"/>
    </source>
</evidence>
<evidence type="ECO:0000256" key="1">
    <source>
        <dbReference type="SAM" id="Phobius"/>
    </source>
</evidence>
<dbReference type="EMBL" id="RCBY01000169">
    <property type="protein sequence ID" value="RQH31169.1"/>
    <property type="molecule type" value="Genomic_DNA"/>
</dbReference>
<organism evidence="3 4">
    <name type="scientific">Okeania hirsuta</name>
    <dbReference type="NCBI Taxonomy" id="1458930"/>
    <lineage>
        <taxon>Bacteria</taxon>
        <taxon>Bacillati</taxon>
        <taxon>Cyanobacteriota</taxon>
        <taxon>Cyanophyceae</taxon>
        <taxon>Oscillatoriophycideae</taxon>
        <taxon>Oscillatoriales</taxon>
        <taxon>Microcoleaceae</taxon>
        <taxon>Okeania</taxon>
    </lineage>
</organism>
<evidence type="ECO:0000313" key="4">
    <source>
        <dbReference type="Proteomes" id="UP000269154"/>
    </source>
</evidence>
<feature type="transmembrane region" description="Helical" evidence="1">
    <location>
        <begin position="7"/>
        <end position="28"/>
    </location>
</feature>
<keyword evidence="1" id="KW-1133">Transmembrane helix</keyword>
<accession>A0A3N6R9R6</accession>
<dbReference type="OrthoDB" id="478871at2"/>
<reference evidence="3 4" key="1">
    <citation type="journal article" date="2018" name="ACS Chem. Biol.">
        <title>Ketoreductase domain dysfunction expands chemodiversity: malyngamide biosynthesis in the cyanobacterium Okeania hirsuta.</title>
        <authorList>
            <person name="Moss N.A."/>
            <person name="Leao T."/>
            <person name="Rankin M."/>
            <person name="McCullough T.M."/>
            <person name="Qu P."/>
            <person name="Korobeynikov A."/>
            <person name="Smith J.L."/>
            <person name="Gerwick L."/>
            <person name="Gerwick W.H."/>
        </authorList>
    </citation>
    <scope>NUCLEOTIDE SEQUENCE [LARGE SCALE GENOMIC DNA]</scope>
    <source>
        <strain evidence="3 4">PAB10Feb10-1</strain>
    </source>
</reference>
<proteinExistence type="predicted"/>
<dbReference type="Pfam" id="PF14258">
    <property type="entry name" value="DUF4350"/>
    <property type="match status" value="1"/>
</dbReference>
<keyword evidence="4" id="KW-1185">Reference proteome</keyword>
<protein>
    <submittedName>
        <fullName evidence="3">DUF4350 domain-containing protein</fullName>
    </submittedName>
</protein>
<feature type="domain" description="DUF4350" evidence="2">
    <location>
        <begin position="37"/>
        <end position="197"/>
    </location>
</feature>
<gene>
    <name evidence="3" type="ORF">D5R40_23425</name>
</gene>
<dbReference type="Proteomes" id="UP000269154">
    <property type="component" value="Unassembled WGS sequence"/>
</dbReference>
<feature type="transmembrane region" description="Helical" evidence="1">
    <location>
        <begin position="236"/>
        <end position="253"/>
    </location>
</feature>
<comment type="caution">
    <text evidence="3">The sequence shown here is derived from an EMBL/GenBank/DDBJ whole genome shotgun (WGS) entry which is preliminary data.</text>
</comment>
<name>A0A3N6R9R6_9CYAN</name>
<sequence>MKKTNKFWVFGAIALISIMIMTVFFAPVSNQLNSGSTYSRAPDGYGAWYKFMLEKGADIQRWEKPFIDLENTQDINSSVTLLQVNSQLENRVINAQIKNWVKSGNILVILGIKKQVTKADFTTIHDTEVGKVEIETSRRAIKIEQQKEEKLLGDRYGAIVWQKQFGKGKIILATTQYLAANAYQYIPGNYEFLAQLVTQGQQRILVDEYIHGYKDQEVIKEELGESLVNYLVETPLFPIFIQGLIILVILIFTQNRRFAKPIKLSAPIIDNSQAYIQALAGVLQKAESREFILETTGKEQKIQLQKKLGLGENIVEDKSLIDAWIQQTGERSIELEKVLKIQSQKRKITESELLNWLDKWEKIFQVENKAKRNF</sequence>